<dbReference type="InterPro" id="IPR019734">
    <property type="entry name" value="TPR_rpt"/>
</dbReference>
<comment type="caution">
    <text evidence="6">The sequence shown here is derived from an EMBL/GenBank/DDBJ whole genome shotgun (WGS) entry which is preliminary data.</text>
</comment>
<dbReference type="InterPro" id="IPR011990">
    <property type="entry name" value="TPR-like_helical_dom_sf"/>
</dbReference>
<dbReference type="PANTHER" id="PTHR45188">
    <property type="entry name" value="DNAJ PROTEIN P58IPK HOMOLOG"/>
    <property type="match status" value="1"/>
</dbReference>
<dbReference type="Pfam" id="PF13432">
    <property type="entry name" value="TPR_16"/>
    <property type="match status" value="2"/>
</dbReference>
<evidence type="ECO:0000256" key="3">
    <source>
        <dbReference type="ARBA" id="ARBA00022803"/>
    </source>
</evidence>
<gene>
    <name evidence="6" type="ORF">SUBVAR_07226</name>
</gene>
<dbReference type="PROSITE" id="PS50005">
    <property type="entry name" value="TPR"/>
    <property type="match status" value="1"/>
</dbReference>
<dbReference type="HOGENOM" id="CLU_852396_0_0_9"/>
<dbReference type="InterPro" id="IPR001623">
    <property type="entry name" value="DnaJ_domain"/>
</dbReference>
<evidence type="ECO:0000256" key="2">
    <source>
        <dbReference type="ARBA" id="ARBA00022737"/>
    </source>
</evidence>
<reference evidence="6" key="1">
    <citation type="submission" date="2009-12" db="EMBL/GenBank/DDBJ databases">
        <authorList>
            <person name="Weinstock G."/>
            <person name="Sodergren E."/>
            <person name="Clifton S."/>
            <person name="Fulton L."/>
            <person name="Fulton B."/>
            <person name="Courtney L."/>
            <person name="Fronick C."/>
            <person name="Harrison M."/>
            <person name="Strong C."/>
            <person name="Farmer C."/>
            <person name="Delahaunty K."/>
            <person name="Markovic C."/>
            <person name="Hall O."/>
            <person name="Minx P."/>
            <person name="Tomlinson C."/>
            <person name="Mitreva M."/>
            <person name="Nelson J."/>
            <person name="Hou S."/>
            <person name="Wollam A."/>
            <person name="Pepin K.H."/>
            <person name="Johnson M."/>
            <person name="Bhonagiri V."/>
            <person name="Nash W.E."/>
            <person name="Warren W."/>
            <person name="Chinwalla A."/>
            <person name="Mardis E.R."/>
            <person name="Wilson R.K."/>
        </authorList>
    </citation>
    <scope>NUCLEOTIDE SEQUENCE [LARGE SCALE GENOMIC DNA]</scope>
    <source>
        <strain evidence="6">DSM 15176</strain>
    </source>
</reference>
<dbReference type="Gene3D" id="1.25.40.10">
    <property type="entry name" value="Tetratricopeptide repeat domain"/>
    <property type="match status" value="2"/>
</dbReference>
<dbReference type="eggNOG" id="ENOG502ZCUU">
    <property type="taxonomic scope" value="Bacteria"/>
</dbReference>
<dbReference type="SUPFAM" id="SSF46565">
    <property type="entry name" value="Chaperone J-domain"/>
    <property type="match status" value="1"/>
</dbReference>
<evidence type="ECO:0000256" key="1">
    <source>
        <dbReference type="ARBA" id="ARBA00022705"/>
    </source>
</evidence>
<dbReference type="RefSeq" id="WP_007048571.1">
    <property type="nucleotide sequence ID" value="NZ_GG704771.1"/>
</dbReference>
<dbReference type="SMART" id="SM00271">
    <property type="entry name" value="DnaJ"/>
    <property type="match status" value="1"/>
</dbReference>
<keyword evidence="2" id="KW-0677">Repeat</keyword>
<name>D1PS43_9FIRM</name>
<organism evidence="6 7">
    <name type="scientific">Subdoligranulum variabile DSM 15176</name>
    <dbReference type="NCBI Taxonomy" id="411471"/>
    <lineage>
        <taxon>Bacteria</taxon>
        <taxon>Bacillati</taxon>
        <taxon>Bacillota</taxon>
        <taxon>Clostridia</taxon>
        <taxon>Eubacteriales</taxon>
        <taxon>Oscillospiraceae</taxon>
        <taxon>Subdoligranulum</taxon>
    </lineage>
</organism>
<sequence>MTNYYELLEIAPTASEEEIRAAVRKMRRTWNARTTNPNADIRAEAEQRVRNIAEAEKVLLDAQARAAYDGQLAQPDPGEAPPAGGSQEDPDAWVEQADIFRNNGDLLSLVNLAQRVIQAQPQNWLAWYVLGDAYNDQRNDTEAEKCLWQSLRLRETEGPYEVLGFLYLRHQQMEDALHCFAKAGELDPASDRYQYERAETFREMGRTQEAVDTVEMAYWKEGGQRTSFSRKVYFDCLRDHIYHNISYNRSSGRHLILNRRQLDFVKERLPRLAELENPEEPSEVRVEQELRQMVLDAEKVSGFFGKHGYEKNYESASNEVRRTGLQ</sequence>
<accession>D1PS43</accession>
<dbReference type="STRING" id="411471.SUBVAR_07226"/>
<dbReference type="GO" id="GO:0006260">
    <property type="term" value="P:DNA replication"/>
    <property type="evidence" value="ECO:0007669"/>
    <property type="project" value="UniProtKB-KW"/>
</dbReference>
<dbReference type="Pfam" id="PF00226">
    <property type="entry name" value="DnaJ"/>
    <property type="match status" value="1"/>
</dbReference>
<keyword evidence="1" id="KW-0235">DNA replication</keyword>
<dbReference type="Gene3D" id="1.10.287.110">
    <property type="entry name" value="DnaJ domain"/>
    <property type="match status" value="1"/>
</dbReference>
<keyword evidence="7" id="KW-1185">Reference proteome</keyword>
<dbReference type="PANTHER" id="PTHR45188:SF2">
    <property type="entry name" value="DNAJ HOMOLOG SUBFAMILY C MEMBER 7"/>
    <property type="match status" value="1"/>
</dbReference>
<evidence type="ECO:0000256" key="4">
    <source>
        <dbReference type="PROSITE-ProRule" id="PRU00339"/>
    </source>
</evidence>
<dbReference type="PROSITE" id="PS50076">
    <property type="entry name" value="DNAJ_2"/>
    <property type="match status" value="1"/>
</dbReference>
<keyword evidence="3 4" id="KW-0802">TPR repeat</keyword>
<dbReference type="EMBL" id="ACBY02000069">
    <property type="protein sequence ID" value="EFB74474.1"/>
    <property type="molecule type" value="Genomic_DNA"/>
</dbReference>
<dbReference type="SUPFAM" id="SSF48452">
    <property type="entry name" value="TPR-like"/>
    <property type="match status" value="1"/>
</dbReference>
<dbReference type="InterPro" id="IPR036869">
    <property type="entry name" value="J_dom_sf"/>
</dbReference>
<dbReference type="AlphaFoldDB" id="D1PS43"/>
<dbReference type="CDD" id="cd06257">
    <property type="entry name" value="DnaJ"/>
    <property type="match status" value="1"/>
</dbReference>
<dbReference type="OrthoDB" id="2986488at2"/>
<evidence type="ECO:0000259" key="5">
    <source>
        <dbReference type="PROSITE" id="PS50076"/>
    </source>
</evidence>
<evidence type="ECO:0000313" key="6">
    <source>
        <dbReference type="EMBL" id="EFB74474.1"/>
    </source>
</evidence>
<protein>
    <submittedName>
        <fullName evidence="6">DnaJ domain protein</fullName>
    </submittedName>
</protein>
<dbReference type="Proteomes" id="UP000003438">
    <property type="component" value="Unassembled WGS sequence"/>
</dbReference>
<evidence type="ECO:0000313" key="7">
    <source>
        <dbReference type="Proteomes" id="UP000003438"/>
    </source>
</evidence>
<proteinExistence type="predicted"/>
<feature type="domain" description="J" evidence="5">
    <location>
        <begin position="3"/>
        <end position="72"/>
    </location>
</feature>
<feature type="repeat" description="TPR" evidence="4">
    <location>
        <begin position="157"/>
        <end position="190"/>
    </location>
</feature>